<reference evidence="13" key="3">
    <citation type="submission" date="2025-08" db="UniProtKB">
        <authorList>
            <consortium name="Ensembl"/>
        </authorList>
    </citation>
    <scope>IDENTIFICATION</scope>
</reference>
<keyword evidence="7" id="KW-0675">Receptor</keyword>
<dbReference type="PANTHER" id="PTHR11334">
    <property type="entry name" value="MAS-RELATED G-PROTEIN COUPLED RECEPTOR"/>
    <property type="match status" value="1"/>
</dbReference>
<proteinExistence type="inferred from homology"/>
<protein>
    <recommendedName>
        <fullName evidence="12">G-protein coupled receptors family 1 profile domain-containing protein</fullName>
    </recommendedName>
</protein>
<dbReference type="PRINTS" id="PR02108">
    <property type="entry name" value="MRGPCRFAMILY"/>
</dbReference>
<reference evidence="13" key="2">
    <citation type="journal article" date="2020" name="Gigascience">
        <title>An improved pig reference genome sequence to enable pig genetics and genomics research.</title>
        <authorList>
            <person name="Warr A."/>
            <person name="Affara N."/>
            <person name="Aken B."/>
            <person name="Beiki H."/>
            <person name="Bickhart D.M."/>
            <person name="Billis K."/>
            <person name="Chow W."/>
            <person name="Eory L."/>
            <person name="Finlayson H.A."/>
            <person name="Flicek P."/>
            <person name="Giron C.G."/>
            <person name="Griffin D.K."/>
            <person name="Hall R."/>
            <person name="Hannum G."/>
            <person name="Hourlier T."/>
            <person name="Howe K."/>
            <person name="Hume D.A."/>
            <person name="Izuogu O."/>
            <person name="Kim K."/>
            <person name="Koren S."/>
            <person name="Liu H."/>
            <person name="Manchanda N."/>
            <person name="Martin F.J."/>
            <person name="Nonneman D.J."/>
            <person name="O'Connor R.E."/>
            <person name="Phillippy A.M."/>
            <person name="Rohrer G.A."/>
            <person name="Rosen B.D."/>
            <person name="Rund L.A."/>
            <person name="Sargent C.A."/>
            <person name="Schook L.B."/>
            <person name="Schroeder S.G."/>
            <person name="Schwartz A.S."/>
            <person name="Skinner B.M."/>
            <person name="Talbot R."/>
            <person name="Tseng E."/>
            <person name="Tuggle C.K."/>
            <person name="Watson M."/>
            <person name="Smith T.P.L."/>
            <person name="Archibald A.L."/>
        </authorList>
    </citation>
    <scope>NUCLEOTIDE SEQUENCE [LARGE SCALE GENOMIC DNA]</scope>
    <source>
        <strain evidence="13">Duroc</strain>
    </source>
</reference>
<evidence type="ECO:0000313" key="14">
    <source>
        <dbReference type="Proteomes" id="UP000008227"/>
    </source>
</evidence>
<evidence type="ECO:0000256" key="3">
    <source>
        <dbReference type="ARBA" id="ARBA00022692"/>
    </source>
</evidence>
<keyword evidence="8" id="KW-0807">Transducer</keyword>
<dbReference type="GO" id="GO:0004930">
    <property type="term" value="F:G protein-coupled receptor activity"/>
    <property type="evidence" value="ECO:0000318"/>
    <property type="project" value="GO_Central"/>
</dbReference>
<organism evidence="13 14">
    <name type="scientific">Sus scrofa</name>
    <name type="common">Pig</name>
    <dbReference type="NCBI Taxonomy" id="9823"/>
    <lineage>
        <taxon>Eukaryota</taxon>
        <taxon>Metazoa</taxon>
        <taxon>Chordata</taxon>
        <taxon>Craniata</taxon>
        <taxon>Vertebrata</taxon>
        <taxon>Euteleostomi</taxon>
        <taxon>Mammalia</taxon>
        <taxon>Eutheria</taxon>
        <taxon>Laurasiatheria</taxon>
        <taxon>Artiodactyla</taxon>
        <taxon>Suina</taxon>
        <taxon>Suidae</taxon>
        <taxon>Sus</taxon>
    </lineage>
</organism>
<evidence type="ECO:0000256" key="6">
    <source>
        <dbReference type="ARBA" id="ARBA00023136"/>
    </source>
</evidence>
<dbReference type="SUPFAM" id="SSF81321">
    <property type="entry name" value="Family A G protein-coupled receptor-like"/>
    <property type="match status" value="1"/>
</dbReference>
<feature type="transmembrane region" description="Helical" evidence="11">
    <location>
        <begin position="181"/>
        <end position="204"/>
    </location>
</feature>
<feature type="transmembrane region" description="Helical" evidence="11">
    <location>
        <begin position="32"/>
        <end position="55"/>
    </location>
</feature>
<reference evidence="14" key="1">
    <citation type="submission" date="2009-11" db="EMBL/GenBank/DDBJ databases">
        <authorList>
            <consortium name="Porcine genome sequencing project"/>
        </authorList>
    </citation>
    <scope>NUCLEOTIDE SEQUENCE [LARGE SCALE GENOMIC DNA]</scope>
    <source>
        <strain evidence="14">Duroc</strain>
    </source>
</reference>
<dbReference type="InterPro" id="IPR017452">
    <property type="entry name" value="GPCR_Rhodpsn_7TM"/>
</dbReference>
<feature type="region of interest" description="Disordered" evidence="10">
    <location>
        <begin position="1"/>
        <end position="23"/>
    </location>
</feature>
<keyword evidence="5" id="KW-0297">G-protein coupled receptor</keyword>
<evidence type="ECO:0000256" key="1">
    <source>
        <dbReference type="ARBA" id="ARBA00004651"/>
    </source>
</evidence>
<dbReference type="Proteomes" id="UP000008227">
    <property type="component" value="Chromosome 2"/>
</dbReference>
<keyword evidence="6 11" id="KW-0472">Membrane</keyword>
<evidence type="ECO:0000313" key="13">
    <source>
        <dbReference type="Ensembl" id="ENSSSCP00000067745.1"/>
    </source>
</evidence>
<dbReference type="Ensembl" id="ENSSSCT00000080906.1">
    <property type="protein sequence ID" value="ENSSSCP00000067745.1"/>
    <property type="gene ID" value="ENSSSCG00000042011.1"/>
</dbReference>
<dbReference type="PROSITE" id="PS50262">
    <property type="entry name" value="G_PROTEIN_RECEP_F1_2"/>
    <property type="match status" value="1"/>
</dbReference>
<reference evidence="13" key="4">
    <citation type="submission" date="2025-09" db="UniProtKB">
        <authorList>
            <consortium name="Ensembl"/>
        </authorList>
    </citation>
    <scope>IDENTIFICATION</scope>
</reference>
<dbReference type="FunFam" id="1.20.1070.10:FF:000193">
    <property type="entry name" value="Mas-related G-protein coupled receptor member E"/>
    <property type="match status" value="1"/>
</dbReference>
<dbReference type="GO" id="GO:0007186">
    <property type="term" value="P:G protein-coupled receptor signaling pathway"/>
    <property type="evidence" value="ECO:0000318"/>
    <property type="project" value="GO_Central"/>
</dbReference>
<evidence type="ECO:0000256" key="5">
    <source>
        <dbReference type="ARBA" id="ARBA00023040"/>
    </source>
</evidence>
<dbReference type="InParanoid" id="A0A5G2QS38"/>
<dbReference type="GeneTree" id="ENSGT01030000234639"/>
<feature type="transmembrane region" description="Helical" evidence="11">
    <location>
        <begin position="142"/>
        <end position="161"/>
    </location>
</feature>
<evidence type="ECO:0000256" key="2">
    <source>
        <dbReference type="ARBA" id="ARBA00022475"/>
    </source>
</evidence>
<keyword evidence="2" id="KW-1003">Cell membrane</keyword>
<evidence type="ECO:0000256" key="10">
    <source>
        <dbReference type="SAM" id="MobiDB-lite"/>
    </source>
</evidence>
<accession>A0A5G2QS38</accession>
<evidence type="ECO:0000256" key="8">
    <source>
        <dbReference type="ARBA" id="ARBA00023224"/>
    </source>
</evidence>
<evidence type="ECO:0000256" key="4">
    <source>
        <dbReference type="ARBA" id="ARBA00022989"/>
    </source>
</evidence>
<keyword evidence="4 11" id="KW-1133">Transmembrane helix</keyword>
<dbReference type="Pfam" id="PF00001">
    <property type="entry name" value="7tm_1"/>
    <property type="match status" value="1"/>
</dbReference>
<dbReference type="FunCoup" id="A0A5G2QS38">
    <property type="interactions" value="16"/>
</dbReference>
<comment type="similarity">
    <text evidence="9">Belongs to the G-protein coupled receptor 1 family. Mas subfamily.</text>
</comment>
<feature type="domain" description="G-protein coupled receptors family 1 profile" evidence="12">
    <location>
        <begin position="47"/>
        <end position="277"/>
    </location>
</feature>
<feature type="transmembrane region" description="Helical" evidence="11">
    <location>
        <begin position="67"/>
        <end position="87"/>
    </location>
</feature>
<dbReference type="GO" id="GO:0005886">
    <property type="term" value="C:plasma membrane"/>
    <property type="evidence" value="ECO:0000318"/>
    <property type="project" value="GO_Central"/>
</dbReference>
<name>A0A5G2QS38_PIG</name>
<keyword evidence="3 11" id="KW-0812">Transmembrane</keyword>
<dbReference type="PRINTS" id="PR00237">
    <property type="entry name" value="GPCRRHODOPSN"/>
</dbReference>
<feature type="transmembrane region" description="Helical" evidence="11">
    <location>
        <begin position="107"/>
        <end position="130"/>
    </location>
</feature>
<evidence type="ECO:0000259" key="12">
    <source>
        <dbReference type="PROSITE" id="PS50262"/>
    </source>
</evidence>
<dbReference type="AlphaFoldDB" id="A0A5G2QS38"/>
<dbReference type="InterPro" id="IPR000276">
    <property type="entry name" value="GPCR_Rhodpsn"/>
</dbReference>
<evidence type="ECO:0000256" key="11">
    <source>
        <dbReference type="SAM" id="Phobius"/>
    </source>
</evidence>
<evidence type="ECO:0000256" key="9">
    <source>
        <dbReference type="ARBA" id="ARBA00061394"/>
    </source>
</evidence>
<dbReference type="PANTHER" id="PTHR11334:SF62">
    <property type="entry name" value="G-PROTEIN COUPLED RECEPTORS FAMILY 1 PROFILE DOMAIN-CONTAINING PROTEIN"/>
    <property type="match status" value="1"/>
</dbReference>
<dbReference type="InterPro" id="IPR026234">
    <property type="entry name" value="MRGPCRFAMILY"/>
</dbReference>
<keyword evidence="14" id="KW-1185">Reference proteome</keyword>
<comment type="subcellular location">
    <subcellularLocation>
        <location evidence="1">Cell membrane</location>
        <topology evidence="1">Multi-pass membrane protein</topology>
    </subcellularLocation>
</comment>
<evidence type="ECO:0000256" key="7">
    <source>
        <dbReference type="ARBA" id="ARBA00023170"/>
    </source>
</evidence>
<sequence length="320" mass="34164">MADALLNGSSFRSGGPGAASTPEGHTHAVREALSALVMFTCVGGIVGNSLVVWLLGFRRQRGTVGIYLLHLAVADLLFLLCSVALTVLNSRSPGAQLVHLAVRGAKYLAYVAGLSLLTAASTQPCLSSLFPTWCRVRWRPHLSTLVCAVLWLLALLLTMLALCFHDEAGRPYLRPGSPVDIIFPVVPLAGFTPSMALSSMALCVHVRRSSWPPPRRPPQLYVAILASVLVCLICTLPLGISGFLLYWLDPPQHRETLFEHVTHLSLSVSSSAKPGIYFLLGSRGHPSLWGPLGAVLSQALQEPELAVGAPPSTSTDQVGI</sequence>
<dbReference type="Gene3D" id="1.20.1070.10">
    <property type="entry name" value="Rhodopsin 7-helix transmembrane proteins"/>
    <property type="match status" value="1"/>
</dbReference>
<feature type="transmembrane region" description="Helical" evidence="11">
    <location>
        <begin position="220"/>
        <end position="248"/>
    </location>
</feature>